<proteinExistence type="inferred from homology"/>
<dbReference type="GeneID" id="94828178"/>
<dbReference type="Pfam" id="PF09735">
    <property type="entry name" value="Nckap1"/>
    <property type="match status" value="1"/>
</dbReference>
<dbReference type="AlphaFoldDB" id="A0A1J4JUF8"/>
<comment type="caution">
    <text evidence="2">The sequence shown here is derived from an EMBL/GenBank/DDBJ whole genome shotgun (WGS) entry which is preliminary data.</text>
</comment>
<dbReference type="GO" id="GO:0031209">
    <property type="term" value="C:SCAR complex"/>
    <property type="evidence" value="ECO:0007669"/>
    <property type="project" value="TreeGrafter"/>
</dbReference>
<accession>A0A1J4JUF8</accession>
<evidence type="ECO:0000313" key="3">
    <source>
        <dbReference type="Proteomes" id="UP000179807"/>
    </source>
</evidence>
<dbReference type="GO" id="GO:0030866">
    <property type="term" value="P:cortical actin cytoskeleton organization"/>
    <property type="evidence" value="ECO:0007669"/>
    <property type="project" value="TreeGrafter"/>
</dbReference>
<sequence length="832" mass="95693">MANVFSDCPFIFLTRTHRISITQLNETFAKTGSKLPSALLANLKADCEMKDSISHIQRMKHIYSLLRDIVDISTYNEDYLPRFIYDILPLAGFAAYELKTSLIKETVNDVTAQLLSLIVELAKLFSKYQDTLSRFFLYNLTTVDLDYFNQLLNNYRDSGEEWQRKVINQLIDISGQIQQFDLEEFDNGVRYEITPLIVTIGRIFYSFNDVKTKQRASFLNTLFEHLMTILLHCKIMNSPLDAFLDICPIHQFWSFRKTLFRYTENYPGGIHTYASFITLAAFFNKDSVCLSLFSAEERQINDFINKSRASLLTSVQNMLAEYLKPESKIFQIVNQNRFSKVFNQSEFIKYRLVSQDGKPSDAEYREKIWQLKELMRMLPGSISTGTGNLSIADYIANNLTNHMNLILFNQLTATPDWVDGAFSSATQILWPLYTLLGESFPRKLMECRFENSTYDNQTSYLELIASIRDGDKLLEENGAKKKIIEMFQSRLNQFITTDYVKTVYRPYGKCFDNLGKLEYQADEFFSESGFKYLIASLGLHSGFILDRLLINKAANSMHRIFKIYESLSSQMNAWYSDFRESGTAWFAAQNENAIVVASNEMIHLGVILMTRRLLRETMSESAKISIPGLMPILTAAFIRNPELLSQKEELIDEVISGRNSFKLIEVALSTKEIQQTSDPIQFFFFLAVIMINPQFDDIKYSPDNEVLTYNLHLIPTAVDAFINLLKCFCTSNDTKIISTGMQFYFSVLQRIVQKKRTDLANQSSKSSSSKLSSSSINALIILADLFPKYVKCIEYGRIGINFPYSVITEAYREVESQYASLQNRLDRKKGGK</sequence>
<dbReference type="Proteomes" id="UP000179807">
    <property type="component" value="Unassembled WGS sequence"/>
</dbReference>
<dbReference type="GO" id="GO:0016477">
    <property type="term" value="P:cell migration"/>
    <property type="evidence" value="ECO:0007669"/>
    <property type="project" value="TreeGrafter"/>
</dbReference>
<dbReference type="PANTHER" id="PTHR12093:SF10">
    <property type="entry name" value="MEMBRANE-ASSOCIATED PROTEIN HEM"/>
    <property type="match status" value="1"/>
</dbReference>
<evidence type="ECO:0000313" key="2">
    <source>
        <dbReference type="EMBL" id="OHT02635.1"/>
    </source>
</evidence>
<dbReference type="GO" id="GO:0000902">
    <property type="term" value="P:cell morphogenesis"/>
    <property type="evidence" value="ECO:0007669"/>
    <property type="project" value="TreeGrafter"/>
</dbReference>
<dbReference type="GO" id="GO:0030031">
    <property type="term" value="P:cell projection assembly"/>
    <property type="evidence" value="ECO:0007669"/>
    <property type="project" value="TreeGrafter"/>
</dbReference>
<reference evidence="2" key="1">
    <citation type="submission" date="2016-10" db="EMBL/GenBank/DDBJ databases">
        <authorList>
            <person name="Benchimol M."/>
            <person name="Almeida L.G."/>
            <person name="Vasconcelos A.T."/>
            <person name="Perreira-Neves A."/>
            <person name="Rosa I.A."/>
            <person name="Tasca T."/>
            <person name="Bogo M.R."/>
            <person name="de Souza W."/>
        </authorList>
    </citation>
    <scope>NUCLEOTIDE SEQUENCE [LARGE SCALE GENOMIC DNA]</scope>
    <source>
        <strain evidence="2">K</strain>
    </source>
</reference>
<dbReference type="EMBL" id="MLAK01000860">
    <property type="protein sequence ID" value="OHT02635.1"/>
    <property type="molecule type" value="Genomic_DNA"/>
</dbReference>
<dbReference type="PANTHER" id="PTHR12093">
    <property type="entry name" value="NCK-ASSOCIATED PROTEIN 1"/>
    <property type="match status" value="1"/>
</dbReference>
<dbReference type="RefSeq" id="XP_068355771.1">
    <property type="nucleotide sequence ID" value="XM_068493474.1"/>
</dbReference>
<keyword evidence="3" id="KW-1185">Reference proteome</keyword>
<name>A0A1J4JUF8_9EUKA</name>
<organism evidence="2 3">
    <name type="scientific">Tritrichomonas foetus</name>
    <dbReference type="NCBI Taxonomy" id="1144522"/>
    <lineage>
        <taxon>Eukaryota</taxon>
        <taxon>Metamonada</taxon>
        <taxon>Parabasalia</taxon>
        <taxon>Tritrichomonadida</taxon>
        <taxon>Tritrichomonadidae</taxon>
        <taxon>Tritrichomonas</taxon>
    </lineage>
</organism>
<gene>
    <name evidence="2" type="ORF">TRFO_07062</name>
</gene>
<dbReference type="InterPro" id="IPR019137">
    <property type="entry name" value="Nck-associated_protein-1"/>
</dbReference>
<protein>
    <submittedName>
        <fullName evidence="2">Uncharacterized protein</fullName>
    </submittedName>
</protein>
<comment type="similarity">
    <text evidence="1">Belongs to the HEM-1/HEM-2 family.</text>
</comment>
<dbReference type="VEuPathDB" id="TrichDB:TRFO_07062"/>
<dbReference type="OrthoDB" id="10490216at2759"/>
<evidence type="ECO:0000256" key="1">
    <source>
        <dbReference type="ARBA" id="ARBA00037947"/>
    </source>
</evidence>